<dbReference type="Proteomes" id="UP000798662">
    <property type="component" value="Chromosome 1"/>
</dbReference>
<keyword evidence="2" id="KW-1185">Reference proteome</keyword>
<organism evidence="1 2">
    <name type="scientific">Pyropia yezoensis</name>
    <name type="common">Susabi-nori</name>
    <name type="synonym">Porphyra yezoensis</name>
    <dbReference type="NCBI Taxonomy" id="2788"/>
    <lineage>
        <taxon>Eukaryota</taxon>
        <taxon>Rhodophyta</taxon>
        <taxon>Bangiophyceae</taxon>
        <taxon>Bangiales</taxon>
        <taxon>Bangiaceae</taxon>
        <taxon>Pyropia</taxon>
    </lineage>
</organism>
<proteinExistence type="predicted"/>
<protein>
    <submittedName>
        <fullName evidence="1">Uncharacterized protein</fullName>
    </submittedName>
</protein>
<comment type="caution">
    <text evidence="1">The sequence shown here is derived from an EMBL/GenBank/DDBJ whole genome shotgun (WGS) entry which is preliminary data.</text>
</comment>
<evidence type="ECO:0000313" key="1">
    <source>
        <dbReference type="EMBL" id="KAK1859418.1"/>
    </source>
</evidence>
<accession>A0ACC3BNB7</accession>
<name>A0ACC3BNB7_PYRYE</name>
<evidence type="ECO:0000313" key="2">
    <source>
        <dbReference type="Proteomes" id="UP000798662"/>
    </source>
</evidence>
<dbReference type="EMBL" id="CM020618">
    <property type="protein sequence ID" value="KAK1859418.1"/>
    <property type="molecule type" value="Genomic_DNA"/>
</dbReference>
<sequence>MAARWTGVRRQARVCRRLRPVTGAPAAAVAVLVVLVVAVAAAVAVGAAVGAAAAATTVGAAAVGAAGVAAVAAAAARPTAATPAAAPKRLPGTTPIPPVPGEPPVVAFDDAYALCDAAGFPRPVVVSNVTCPCHIYVATNWNEVGDEPSPTLRATATIRLWLVTVGATVGPPGGSAATAVAAAAAAAAATGAVQAELDALVVATLGTFRELPPPRFPLDVPTTTVLDVVVEVASSGRRSCVVASTSSTCAPEQTRGLASWPTSASMQARGGGGDRHCRGRRPRRLDGGSSGRGGGGGGGVMGQSDGRRASWCWPLPRRPTLWRRCGPRVALWRPPEGGGQPRRGGAASRRRRPLGGPPPPAARLERPVGALRDGAAAAGDGPGGGAAGGLLAVAPRVRAAGRAAADAVHGADGVARPVAGQLHGVRRAARRRGARCTSWQRQQTRRG</sequence>
<gene>
    <name evidence="1" type="ORF">I4F81_002014</name>
</gene>
<reference evidence="1" key="1">
    <citation type="submission" date="2019-11" db="EMBL/GenBank/DDBJ databases">
        <title>Nori genome reveals adaptations in red seaweeds to the harsh intertidal environment.</title>
        <authorList>
            <person name="Wang D."/>
            <person name="Mao Y."/>
        </authorList>
    </citation>
    <scope>NUCLEOTIDE SEQUENCE</scope>
    <source>
        <tissue evidence="1">Gametophyte</tissue>
    </source>
</reference>